<evidence type="ECO:0000256" key="3">
    <source>
        <dbReference type="ARBA" id="ARBA00022448"/>
    </source>
</evidence>
<dbReference type="OrthoDB" id="9784671at2"/>
<evidence type="ECO:0000256" key="7">
    <source>
        <dbReference type="ARBA" id="ARBA00023136"/>
    </source>
</evidence>
<keyword evidence="5 8" id="KW-0812">Transmembrane</keyword>
<evidence type="ECO:0000256" key="8">
    <source>
        <dbReference type="SAM" id="Phobius"/>
    </source>
</evidence>
<sequence>MSGRDPLFWRRAAAIRAKEWAQIWLDPSTFGLVVLMPLILMFLFGSAVTLDVHGTRTGLIDLDRTSASRDLAATLSNNSYFRIAEKDSVAAAEPALRSGALRGFVVIPDGFERDLSSGQAPIVQLVTDGSQVNTATLLASNLRGTLRAWSQAKAREQDQSFRPPLSLIARYTYNPELESRYMLVPGAIGIVMAMIGSLLTALIMAREYERGTMEGLLSTPISIPGLVLSKLLPYYVLGLASTAICVAVAVVGYGLPFRGSFLALFLVSSAFLAAVLGQGLLISAGTKNQFVSTQFALLSGFLPSLLLSGFLFEIDSMPIAIQWLTYIVPARYLIPPLQSVFLVGDIWSMFLPNILALLGFGAFFFLRVTRAIKRQIA</sequence>
<accession>A0A5B8S707</accession>
<feature type="transmembrane region" description="Helical" evidence="8">
    <location>
        <begin position="234"/>
        <end position="255"/>
    </location>
</feature>
<dbReference type="PANTHER" id="PTHR30294:SF29">
    <property type="entry name" value="MULTIDRUG ABC TRANSPORTER PERMEASE YBHS-RELATED"/>
    <property type="match status" value="1"/>
</dbReference>
<name>A0A5B8S707_9SPHN</name>
<evidence type="ECO:0000256" key="2">
    <source>
        <dbReference type="ARBA" id="ARBA00007783"/>
    </source>
</evidence>
<dbReference type="InterPro" id="IPR047817">
    <property type="entry name" value="ABC2_TM_bact-type"/>
</dbReference>
<feature type="domain" description="ABC transmembrane type-2" evidence="9">
    <location>
        <begin position="145"/>
        <end position="375"/>
    </location>
</feature>
<gene>
    <name evidence="10" type="ORF">FRF71_12705</name>
</gene>
<dbReference type="Proteomes" id="UP000321172">
    <property type="component" value="Chromosome"/>
</dbReference>
<feature type="transmembrane region" description="Helical" evidence="8">
    <location>
        <begin position="290"/>
        <end position="312"/>
    </location>
</feature>
<dbReference type="InterPro" id="IPR013525">
    <property type="entry name" value="ABC2_TM"/>
</dbReference>
<keyword evidence="3" id="KW-0813">Transport</keyword>
<comment type="subcellular location">
    <subcellularLocation>
        <location evidence="1">Cell membrane</location>
        <topology evidence="1">Multi-pass membrane protein</topology>
    </subcellularLocation>
</comment>
<feature type="transmembrane region" description="Helical" evidence="8">
    <location>
        <begin position="30"/>
        <end position="50"/>
    </location>
</feature>
<feature type="transmembrane region" description="Helical" evidence="8">
    <location>
        <begin position="181"/>
        <end position="205"/>
    </location>
</feature>
<feature type="transmembrane region" description="Helical" evidence="8">
    <location>
        <begin position="319"/>
        <end position="334"/>
    </location>
</feature>
<evidence type="ECO:0000256" key="1">
    <source>
        <dbReference type="ARBA" id="ARBA00004651"/>
    </source>
</evidence>
<dbReference type="RefSeq" id="WP_147090997.1">
    <property type="nucleotide sequence ID" value="NZ_BAABJD010000002.1"/>
</dbReference>
<keyword evidence="11" id="KW-1185">Reference proteome</keyword>
<evidence type="ECO:0000256" key="6">
    <source>
        <dbReference type="ARBA" id="ARBA00022989"/>
    </source>
</evidence>
<evidence type="ECO:0000313" key="10">
    <source>
        <dbReference type="EMBL" id="QEA16918.1"/>
    </source>
</evidence>
<reference evidence="10 11" key="1">
    <citation type="journal article" date="2013" name="J. Microbiol. Biotechnol.">
        <title>Novosphingobium ginsenosidimutans sp. nov., with the ability to convert ginsenoside.</title>
        <authorList>
            <person name="Kim J.K."/>
            <person name="He D."/>
            <person name="Liu Q.M."/>
            <person name="Park H.Y."/>
            <person name="Jung M.S."/>
            <person name="Yoon M.H."/>
            <person name="Kim S.C."/>
            <person name="Im W.T."/>
        </authorList>
    </citation>
    <scope>NUCLEOTIDE SEQUENCE [LARGE SCALE GENOMIC DNA]</scope>
    <source>
        <strain evidence="10 11">FW-6</strain>
    </source>
</reference>
<dbReference type="PROSITE" id="PS51012">
    <property type="entry name" value="ABC_TM2"/>
    <property type="match status" value="1"/>
</dbReference>
<dbReference type="EMBL" id="CP042345">
    <property type="protein sequence ID" value="QEA16918.1"/>
    <property type="molecule type" value="Genomic_DNA"/>
</dbReference>
<comment type="similarity">
    <text evidence="2">Belongs to the ABC-2 integral membrane protein family.</text>
</comment>
<dbReference type="GO" id="GO:0140359">
    <property type="term" value="F:ABC-type transporter activity"/>
    <property type="evidence" value="ECO:0007669"/>
    <property type="project" value="InterPro"/>
</dbReference>
<keyword evidence="4" id="KW-1003">Cell membrane</keyword>
<dbReference type="GO" id="GO:0005886">
    <property type="term" value="C:plasma membrane"/>
    <property type="evidence" value="ECO:0007669"/>
    <property type="project" value="UniProtKB-SubCell"/>
</dbReference>
<dbReference type="KEGG" id="ngf:FRF71_12705"/>
<feature type="transmembrane region" description="Helical" evidence="8">
    <location>
        <begin position="262"/>
        <end position="284"/>
    </location>
</feature>
<keyword evidence="7 8" id="KW-0472">Membrane</keyword>
<feature type="transmembrane region" description="Helical" evidence="8">
    <location>
        <begin position="346"/>
        <end position="366"/>
    </location>
</feature>
<evidence type="ECO:0000259" key="9">
    <source>
        <dbReference type="PROSITE" id="PS51012"/>
    </source>
</evidence>
<dbReference type="Pfam" id="PF12698">
    <property type="entry name" value="ABC2_membrane_3"/>
    <property type="match status" value="1"/>
</dbReference>
<organism evidence="10 11">
    <name type="scientific">Novosphingobium ginsenosidimutans</name>
    <dbReference type="NCBI Taxonomy" id="1176536"/>
    <lineage>
        <taxon>Bacteria</taxon>
        <taxon>Pseudomonadati</taxon>
        <taxon>Pseudomonadota</taxon>
        <taxon>Alphaproteobacteria</taxon>
        <taxon>Sphingomonadales</taxon>
        <taxon>Sphingomonadaceae</taxon>
        <taxon>Novosphingobium</taxon>
    </lineage>
</organism>
<protein>
    <submittedName>
        <fullName evidence="10">ABC transporter permease</fullName>
    </submittedName>
</protein>
<dbReference type="InterPro" id="IPR051449">
    <property type="entry name" value="ABC-2_transporter_component"/>
</dbReference>
<dbReference type="Gene3D" id="3.40.1710.10">
    <property type="entry name" value="abc type-2 transporter like domain"/>
    <property type="match status" value="1"/>
</dbReference>
<dbReference type="AlphaFoldDB" id="A0A5B8S707"/>
<proteinExistence type="inferred from homology"/>
<evidence type="ECO:0000256" key="5">
    <source>
        <dbReference type="ARBA" id="ARBA00022692"/>
    </source>
</evidence>
<evidence type="ECO:0000313" key="11">
    <source>
        <dbReference type="Proteomes" id="UP000321172"/>
    </source>
</evidence>
<dbReference type="PANTHER" id="PTHR30294">
    <property type="entry name" value="MEMBRANE COMPONENT OF ABC TRANSPORTER YHHJ-RELATED"/>
    <property type="match status" value="1"/>
</dbReference>
<evidence type="ECO:0000256" key="4">
    <source>
        <dbReference type="ARBA" id="ARBA00022475"/>
    </source>
</evidence>
<keyword evidence="6 8" id="KW-1133">Transmembrane helix</keyword>